<comment type="caution">
    <text evidence="2">The sequence shown here is derived from an EMBL/GenBank/DDBJ whole genome shotgun (WGS) entry which is preliminary data.</text>
</comment>
<dbReference type="Pfam" id="PF13986">
    <property type="entry name" value="DUF4224"/>
    <property type="match status" value="1"/>
</dbReference>
<gene>
    <name evidence="2" type="ORF">GALL_71820</name>
</gene>
<dbReference type="InterPro" id="IPR025319">
    <property type="entry name" value="DUF4224"/>
</dbReference>
<accession>A0A1J5SSP6</accession>
<feature type="domain" description="DUF4224" evidence="1">
    <location>
        <begin position="4"/>
        <end position="46"/>
    </location>
</feature>
<proteinExistence type="predicted"/>
<organism evidence="2">
    <name type="scientific">mine drainage metagenome</name>
    <dbReference type="NCBI Taxonomy" id="410659"/>
    <lineage>
        <taxon>unclassified sequences</taxon>
        <taxon>metagenomes</taxon>
        <taxon>ecological metagenomes</taxon>
    </lineage>
</organism>
<evidence type="ECO:0000313" key="2">
    <source>
        <dbReference type="EMBL" id="OIR11011.1"/>
    </source>
</evidence>
<reference evidence="2" key="1">
    <citation type="submission" date="2016-10" db="EMBL/GenBank/DDBJ databases">
        <title>Sequence of Gallionella enrichment culture.</title>
        <authorList>
            <person name="Poehlein A."/>
            <person name="Muehling M."/>
            <person name="Daniel R."/>
        </authorList>
    </citation>
    <scope>NUCLEOTIDE SEQUENCE</scope>
</reference>
<protein>
    <recommendedName>
        <fullName evidence="1">DUF4224 domain-containing protein</fullName>
    </recommendedName>
</protein>
<evidence type="ECO:0000259" key="1">
    <source>
        <dbReference type="Pfam" id="PF13986"/>
    </source>
</evidence>
<dbReference type="AlphaFoldDB" id="A0A1J5SSP6"/>
<sequence>MSLFLSAEELHTLTGFTVKAKQIDQLRRMGIPFFVNGCGRAVVAVSAVEGRKQEEPARPVWKPAVLQGGRQGG</sequence>
<name>A0A1J5SSP6_9ZZZZ</name>
<dbReference type="EMBL" id="MLJW01000021">
    <property type="protein sequence ID" value="OIR11011.1"/>
    <property type="molecule type" value="Genomic_DNA"/>
</dbReference>